<dbReference type="STRING" id="1921803.NIES593_01420"/>
<comment type="caution">
    <text evidence="2">The sequence shown here is derived from an EMBL/GenBank/DDBJ whole genome shotgun (WGS) entry which is preliminary data.</text>
</comment>
<name>A0A1U7HT31_9CYAN</name>
<dbReference type="Proteomes" id="UP000186868">
    <property type="component" value="Unassembled WGS sequence"/>
</dbReference>
<keyword evidence="1" id="KW-0472">Membrane</keyword>
<dbReference type="PANTHER" id="PTHR36383">
    <property type="entry name" value="OS09G0529350 PROTEIN"/>
    <property type="match status" value="1"/>
</dbReference>
<proteinExistence type="predicted"/>
<accession>A0A1U7HT31</accession>
<dbReference type="AlphaFoldDB" id="A0A1U7HT31"/>
<protein>
    <submittedName>
        <fullName evidence="2">Uncharacterized protein</fullName>
    </submittedName>
</protein>
<reference evidence="2 3" key="1">
    <citation type="submission" date="2016-11" db="EMBL/GenBank/DDBJ databases">
        <title>Draft Genome Sequences of Nine Cyanobacterial Strains from Diverse Habitats.</title>
        <authorList>
            <person name="Zhu T."/>
            <person name="Hou S."/>
            <person name="Lu X."/>
            <person name="Hess W.R."/>
        </authorList>
    </citation>
    <scope>NUCLEOTIDE SEQUENCE [LARGE SCALE GENOMIC DNA]</scope>
    <source>
        <strain evidence="2 3">NIES-593</strain>
    </source>
</reference>
<dbReference type="EMBL" id="MRCB01000001">
    <property type="protein sequence ID" value="OKH26737.1"/>
    <property type="molecule type" value="Genomic_DNA"/>
</dbReference>
<keyword evidence="1" id="KW-0812">Transmembrane</keyword>
<feature type="transmembrane region" description="Helical" evidence="1">
    <location>
        <begin position="72"/>
        <end position="90"/>
    </location>
</feature>
<organism evidence="2 3">
    <name type="scientific">Hydrococcus rivularis NIES-593</name>
    <dbReference type="NCBI Taxonomy" id="1921803"/>
    <lineage>
        <taxon>Bacteria</taxon>
        <taxon>Bacillati</taxon>
        <taxon>Cyanobacteriota</taxon>
        <taxon>Cyanophyceae</taxon>
        <taxon>Pleurocapsales</taxon>
        <taxon>Hydrococcaceae</taxon>
        <taxon>Hydrococcus</taxon>
    </lineage>
</organism>
<evidence type="ECO:0000313" key="2">
    <source>
        <dbReference type="EMBL" id="OKH26737.1"/>
    </source>
</evidence>
<evidence type="ECO:0000256" key="1">
    <source>
        <dbReference type="SAM" id="Phobius"/>
    </source>
</evidence>
<keyword evidence="1" id="KW-1133">Transmembrane helix</keyword>
<keyword evidence="3" id="KW-1185">Reference proteome</keyword>
<evidence type="ECO:0000313" key="3">
    <source>
        <dbReference type="Proteomes" id="UP000186868"/>
    </source>
</evidence>
<gene>
    <name evidence="2" type="ORF">NIES593_01420</name>
</gene>
<dbReference type="PANTHER" id="PTHR36383:SF1">
    <property type="entry name" value="PROTEIN, PUTATIVE-RELATED"/>
    <property type="match status" value="1"/>
</dbReference>
<feature type="transmembrane region" description="Helical" evidence="1">
    <location>
        <begin position="30"/>
        <end position="52"/>
    </location>
</feature>
<dbReference type="OrthoDB" id="465452at2"/>
<sequence>MILPFGRLLEGELVAVSAAERIESCKAGGLGAIAFAFAYFIAALVNSLVLAVRVESLAQLQVSVGVELAVKVAIALLSGFLFGVTYRYIIRNDGNSHLKDGAVLAFGLVRGLASIETSDYLVLGVWLPTALGVESVFCFAIARLVLDLALSCGWIEPFH</sequence>
<dbReference type="RefSeq" id="WP_073597871.1">
    <property type="nucleotide sequence ID" value="NZ_MRCB01000001.1"/>
</dbReference>